<keyword evidence="2" id="KW-1185">Reference proteome</keyword>
<gene>
    <name evidence="1" type="ORF">DX914_16100</name>
</gene>
<comment type="caution">
    <text evidence="1">The sequence shown here is derived from an EMBL/GenBank/DDBJ whole genome shotgun (WGS) entry which is preliminary data.</text>
</comment>
<protein>
    <submittedName>
        <fullName evidence="1">YkgJ family cysteine cluster protein</fullName>
    </submittedName>
</protein>
<reference evidence="1 2" key="1">
    <citation type="submission" date="2018-08" db="EMBL/GenBank/DDBJ databases">
        <title>Lysobacter sp. zong2l5, whole genome shotgun sequence.</title>
        <authorList>
            <person name="Zhang X."/>
            <person name="Feng G."/>
            <person name="Zhu H."/>
        </authorList>
    </citation>
    <scope>NUCLEOTIDE SEQUENCE [LARGE SCALE GENOMIC DNA]</scope>
    <source>
        <strain evidence="2">zong2l5</strain>
    </source>
</reference>
<evidence type="ECO:0000313" key="2">
    <source>
        <dbReference type="Proteomes" id="UP000264492"/>
    </source>
</evidence>
<dbReference type="EMBL" id="QTSU01000003">
    <property type="protein sequence ID" value="RDZ26511.1"/>
    <property type="molecule type" value="Genomic_DNA"/>
</dbReference>
<accession>A0A371JXY0</accession>
<dbReference type="RefSeq" id="WP_115860612.1">
    <property type="nucleotide sequence ID" value="NZ_QTSU01000003.1"/>
</dbReference>
<dbReference type="Proteomes" id="UP000264492">
    <property type="component" value="Unassembled WGS sequence"/>
</dbReference>
<organism evidence="1 2">
    <name type="scientific">Lysobacter silvisoli</name>
    <dbReference type="NCBI Taxonomy" id="2293254"/>
    <lineage>
        <taxon>Bacteria</taxon>
        <taxon>Pseudomonadati</taxon>
        <taxon>Pseudomonadota</taxon>
        <taxon>Gammaproteobacteria</taxon>
        <taxon>Lysobacterales</taxon>
        <taxon>Lysobacteraceae</taxon>
        <taxon>Lysobacter</taxon>
    </lineage>
</organism>
<evidence type="ECO:0000313" key="1">
    <source>
        <dbReference type="EMBL" id="RDZ26511.1"/>
    </source>
</evidence>
<dbReference type="AlphaFoldDB" id="A0A371JXY0"/>
<name>A0A371JXY0_9GAMM</name>
<proteinExistence type="predicted"/>
<dbReference type="InterPro" id="IPR005358">
    <property type="entry name" value="Puta_zinc/iron-chelating_dom"/>
</dbReference>
<sequence length="118" mass="12650">MTAHPCQQCGACCAHFRVAFHWSETDAATPAGTPVAATEVLDPHRVAMRGTYGGAALRCQQLHGEIGTAAHCAIYAQRPSPCRELRAAWEHGQPSPQCDRARAAYGLAPLTPQTWDIA</sequence>
<dbReference type="OrthoDB" id="196483at2"/>
<dbReference type="Pfam" id="PF03692">
    <property type="entry name" value="CxxCxxCC"/>
    <property type="match status" value="1"/>
</dbReference>